<feature type="region of interest" description="Disordered" evidence="1">
    <location>
        <begin position="24"/>
        <end position="44"/>
    </location>
</feature>
<gene>
    <name evidence="2" type="ORF">CB5_LOCUS12674</name>
</gene>
<dbReference type="SUPFAM" id="SSF50630">
    <property type="entry name" value="Acid proteases"/>
    <property type="match status" value="1"/>
</dbReference>
<evidence type="ECO:0000256" key="1">
    <source>
        <dbReference type="SAM" id="MobiDB-lite"/>
    </source>
</evidence>
<dbReference type="EMBL" id="LR862147">
    <property type="protein sequence ID" value="CAD1829463.1"/>
    <property type="molecule type" value="Genomic_DNA"/>
</dbReference>
<name>A0A6V7PFE9_ANACO</name>
<dbReference type="AlphaFoldDB" id="A0A6V7PFE9"/>
<protein>
    <submittedName>
        <fullName evidence="2">Uncharacterized protein</fullName>
    </submittedName>
</protein>
<accession>A0A6V7PFE9</accession>
<dbReference type="InterPro" id="IPR021109">
    <property type="entry name" value="Peptidase_aspartic_dom_sf"/>
</dbReference>
<reference evidence="2" key="1">
    <citation type="submission" date="2020-07" db="EMBL/GenBank/DDBJ databases">
        <authorList>
            <person name="Lin J."/>
        </authorList>
    </citation>
    <scope>NUCLEOTIDE SEQUENCE</scope>
</reference>
<proteinExistence type="predicted"/>
<evidence type="ECO:0000313" key="2">
    <source>
        <dbReference type="EMBL" id="CAD1829463.1"/>
    </source>
</evidence>
<dbReference type="Gene3D" id="2.40.70.10">
    <property type="entry name" value="Acid Proteases"/>
    <property type="match status" value="1"/>
</dbReference>
<dbReference type="Pfam" id="PF08284">
    <property type="entry name" value="RVP_2"/>
    <property type="match status" value="1"/>
</dbReference>
<sequence length="206" mass="22705">MKAASAADKACDRAQVNHNCGFTRERRGGARKGRSSVVSALPQRPDSSTLSRLLRGIRKEKKRIDVVILCLEIDWETLSACRGNPVRSAVCWRARIRPKRRARGVTICASSAESSRAPSGQVFATQVKEQPIPVPNDIVAGIVFIRGTRARATFDTGASHSFIDASFAKTHDIEITHNEEYWSVNTPEHSFHVHDECLACPVQIGD</sequence>
<dbReference type="CDD" id="cd00303">
    <property type="entry name" value="retropepsin_like"/>
    <property type="match status" value="1"/>
</dbReference>
<organism evidence="2">
    <name type="scientific">Ananas comosus var. bracteatus</name>
    <name type="common">red pineapple</name>
    <dbReference type="NCBI Taxonomy" id="296719"/>
    <lineage>
        <taxon>Eukaryota</taxon>
        <taxon>Viridiplantae</taxon>
        <taxon>Streptophyta</taxon>
        <taxon>Embryophyta</taxon>
        <taxon>Tracheophyta</taxon>
        <taxon>Spermatophyta</taxon>
        <taxon>Magnoliopsida</taxon>
        <taxon>Liliopsida</taxon>
        <taxon>Poales</taxon>
        <taxon>Bromeliaceae</taxon>
        <taxon>Bromelioideae</taxon>
        <taxon>Ananas</taxon>
    </lineage>
</organism>